<organism evidence="2 3">
    <name type="scientific">Megalodesulfovibrio gigas (strain ATCC 19364 / DSM 1382 / NCIMB 9332 / VKM B-1759)</name>
    <name type="common">Desulfovibrio gigas</name>
    <dbReference type="NCBI Taxonomy" id="1121448"/>
    <lineage>
        <taxon>Bacteria</taxon>
        <taxon>Pseudomonadati</taxon>
        <taxon>Thermodesulfobacteriota</taxon>
        <taxon>Desulfovibrionia</taxon>
        <taxon>Desulfovibrionales</taxon>
        <taxon>Desulfovibrionaceae</taxon>
        <taxon>Megalodesulfovibrio</taxon>
    </lineage>
</organism>
<reference evidence="3" key="2">
    <citation type="submission" date="2013-07" db="EMBL/GenBank/DDBJ databases">
        <authorList>
            <person name="Morais-Silva F.O."/>
            <person name="Rezende A.M."/>
            <person name="Pimentel C."/>
            <person name="Resende D.M."/>
            <person name="Santos C.I."/>
            <person name="Clemente C."/>
            <person name="de Oliveira L.M."/>
            <person name="da Silva S.M."/>
            <person name="Costa D.A."/>
            <person name="Varela-Raposo A."/>
            <person name="Horacio E.C.A."/>
            <person name="Matos M."/>
            <person name="Flores O."/>
            <person name="Ruiz J.C."/>
            <person name="Rodrigues-Pousada C."/>
        </authorList>
    </citation>
    <scope>NUCLEOTIDE SEQUENCE [LARGE SCALE GENOMIC DNA]</scope>
    <source>
        <strain evidence="3">ATCC 19364 / DSM 1382 / NCIMB 9332 / VKM B-1759</strain>
    </source>
</reference>
<keyword evidence="3" id="KW-1185">Reference proteome</keyword>
<accession>T2G788</accession>
<dbReference type="EMBL" id="CP006585">
    <property type="protein sequence ID" value="AGW12465.1"/>
    <property type="molecule type" value="Genomic_DNA"/>
</dbReference>
<dbReference type="HOGENOM" id="CLU_029847_0_0_7"/>
<dbReference type="AlphaFoldDB" id="T2G788"/>
<dbReference type="KEGG" id="dgg:DGI_0557"/>
<gene>
    <name evidence="2" type="ORF">DGI_0557</name>
</gene>
<evidence type="ECO:0000256" key="1">
    <source>
        <dbReference type="SAM" id="SignalP"/>
    </source>
</evidence>
<protein>
    <submittedName>
        <fullName evidence="2">Putative von Willebrand factor A</fullName>
    </submittedName>
</protein>
<dbReference type="STRING" id="1121448.DGI_0557"/>
<dbReference type="OrthoDB" id="5621159at2"/>
<feature type="signal peptide" evidence="1">
    <location>
        <begin position="1"/>
        <end position="26"/>
    </location>
</feature>
<dbReference type="eggNOG" id="COG1840">
    <property type="taxonomic scope" value="Bacteria"/>
</dbReference>
<evidence type="ECO:0000313" key="2">
    <source>
        <dbReference type="EMBL" id="AGW12465.1"/>
    </source>
</evidence>
<reference evidence="2 3" key="1">
    <citation type="journal article" date="2013" name="J. Bacteriol.">
        <title>Roles of HynAB and Ech, the only two hydrogenases found in the model sulfate reducer Desulfovibrio gigas.</title>
        <authorList>
            <person name="Morais-Silva F.O."/>
            <person name="Santos C.I."/>
            <person name="Rodrigues R."/>
            <person name="Pereira I.A."/>
            <person name="Rodrigues-Pousada C."/>
        </authorList>
    </citation>
    <scope>NUCLEOTIDE SEQUENCE [LARGE SCALE GENOMIC DNA]</scope>
    <source>
        <strain evidence="3">ATCC 19364 / DSM 1382 / NCIMB 9332 / VKM B-1759</strain>
    </source>
</reference>
<feature type="chain" id="PRO_5004599611" evidence="1">
    <location>
        <begin position="27"/>
        <end position="541"/>
    </location>
</feature>
<dbReference type="PATRIC" id="fig|1121448.10.peg.552"/>
<dbReference type="Pfam" id="PF13531">
    <property type="entry name" value="SBP_bac_11"/>
    <property type="match status" value="1"/>
</dbReference>
<dbReference type="RefSeq" id="WP_021759116.1">
    <property type="nucleotide sequence ID" value="NC_022444.1"/>
</dbReference>
<dbReference type="eggNOG" id="COG2304">
    <property type="taxonomic scope" value="Bacteria"/>
</dbReference>
<name>T2G788_MEGG1</name>
<evidence type="ECO:0000313" key="3">
    <source>
        <dbReference type="Proteomes" id="UP000016587"/>
    </source>
</evidence>
<keyword evidence="1" id="KW-0732">Signal</keyword>
<dbReference type="Proteomes" id="UP000016587">
    <property type="component" value="Chromosome"/>
</dbReference>
<sequence>MRHALLSPLLTFLLLAGLTGGCSNQAAPLESLTILACPEVKRIEPVIMQAAQAQHLDIQVWYKTPVDILLDLQSPGFPCDAVLTGNTPWLALGDTARRVREGASIMHSPVALGLRRSLAESLGWTGREVHMAELLGAIRAGTFTIAMASATQSSSGAAAYMGMLFALAGRPEMLTPQHLQDPALQDQVRQLLAGVSRTAGGSQLLSDLFLGSPSPPQAIINDELQLLAINQALTAQGGEPLHIVYFADGLAVADFTLGFVEKPDNKHKLERFIELRNRLLEPDSQQALAAAGGRTSLLGMNPKLADATLFRSEWGVDLARSLAFIRWPAPDTLRDALTLYQTTLRKPSCTVYLLDARASSLQQRKDALAAMLDPIRAERVMLQPSAGDITIILPFGHPTETTPWIVHGNDPQSLLALQQRLDSLNAMETPDQTGDTASADLAPPLRNALELLRDADGARLPAVILLTGGNIRLEEPLPEIQRRAWDNSPLPPVYVVITGTGDAEPNQFTALGTLTTQTGGRLLDGRLLGPTAALRLATAGN</sequence>
<proteinExistence type="predicted"/>
<dbReference type="PROSITE" id="PS51257">
    <property type="entry name" value="PROKAR_LIPOPROTEIN"/>
    <property type="match status" value="1"/>
</dbReference>